<dbReference type="AlphaFoldDB" id="A0A8C9IYS1"/>
<evidence type="ECO:0000313" key="1">
    <source>
        <dbReference type="Ensembl" id="ENSPTEP00000040604.1"/>
    </source>
</evidence>
<keyword evidence="2" id="KW-1185">Reference proteome</keyword>
<dbReference type="Proteomes" id="UP000694416">
    <property type="component" value="Unplaced"/>
</dbReference>
<proteinExistence type="predicted"/>
<reference evidence="1" key="2">
    <citation type="submission" date="2025-09" db="UniProtKB">
        <authorList>
            <consortium name="Ensembl"/>
        </authorList>
    </citation>
    <scope>IDENTIFICATION</scope>
</reference>
<dbReference type="Ensembl" id="ENSPTET00000054396.1">
    <property type="protein sequence ID" value="ENSPTEP00000040604.1"/>
    <property type="gene ID" value="ENSPTEG00000037386.1"/>
</dbReference>
<protein>
    <submittedName>
        <fullName evidence="1">Uncharacterized protein</fullName>
    </submittedName>
</protein>
<evidence type="ECO:0000313" key="2">
    <source>
        <dbReference type="Proteomes" id="UP000694416"/>
    </source>
</evidence>
<name>A0A8C9IYS1_9PRIM</name>
<accession>A0A8C9IYS1</accession>
<organism evidence="1 2">
    <name type="scientific">Piliocolobus tephrosceles</name>
    <name type="common">Ugandan red Colobus</name>
    <dbReference type="NCBI Taxonomy" id="591936"/>
    <lineage>
        <taxon>Eukaryota</taxon>
        <taxon>Metazoa</taxon>
        <taxon>Chordata</taxon>
        <taxon>Craniata</taxon>
        <taxon>Vertebrata</taxon>
        <taxon>Euteleostomi</taxon>
        <taxon>Mammalia</taxon>
        <taxon>Eutheria</taxon>
        <taxon>Euarchontoglires</taxon>
        <taxon>Primates</taxon>
        <taxon>Haplorrhini</taxon>
        <taxon>Catarrhini</taxon>
        <taxon>Cercopithecidae</taxon>
        <taxon>Colobinae</taxon>
        <taxon>Piliocolobus</taxon>
    </lineage>
</organism>
<sequence>LSSLQPPPPRFKRLSCISLLGGWDYRHNTWFHSWPPPAQIWATPKRNWAISSEWESYSWWNLRVCIQ</sequence>
<reference evidence="1" key="1">
    <citation type="submission" date="2025-08" db="UniProtKB">
        <authorList>
            <consortium name="Ensembl"/>
        </authorList>
    </citation>
    <scope>IDENTIFICATION</scope>
</reference>